<dbReference type="SMART" id="SM00347">
    <property type="entry name" value="HTH_MARR"/>
    <property type="match status" value="1"/>
</dbReference>
<dbReference type="RefSeq" id="WP_349586704.1">
    <property type="nucleotide sequence ID" value="NZ_JBEFLD010000004.1"/>
</dbReference>
<dbReference type="EMBL" id="JBEFLD010000004">
    <property type="protein sequence ID" value="MEQ6290789.1"/>
    <property type="molecule type" value="Genomic_DNA"/>
</dbReference>
<dbReference type="Gene3D" id="1.10.10.10">
    <property type="entry name" value="Winged helix-like DNA-binding domain superfamily/Winged helix DNA-binding domain"/>
    <property type="match status" value="1"/>
</dbReference>
<gene>
    <name evidence="2" type="ORF">ABNW52_09195</name>
</gene>
<name>A0ABV1M760_9NEIS</name>
<dbReference type="InterPro" id="IPR000835">
    <property type="entry name" value="HTH_MarR-typ"/>
</dbReference>
<organism evidence="2 3">
    <name type="scientific">Vogesella oryzagri</name>
    <dbReference type="NCBI Taxonomy" id="3160864"/>
    <lineage>
        <taxon>Bacteria</taxon>
        <taxon>Pseudomonadati</taxon>
        <taxon>Pseudomonadota</taxon>
        <taxon>Betaproteobacteria</taxon>
        <taxon>Neisseriales</taxon>
        <taxon>Chromobacteriaceae</taxon>
        <taxon>Vogesella</taxon>
    </lineage>
</organism>
<dbReference type="PANTHER" id="PTHR33164:SF102">
    <property type="entry name" value="TRANSCRIPTIONAL REGULATORY PROTEIN"/>
    <property type="match status" value="1"/>
</dbReference>
<evidence type="ECO:0000259" key="1">
    <source>
        <dbReference type="PROSITE" id="PS50995"/>
    </source>
</evidence>
<accession>A0ABV1M760</accession>
<sequence>MTDTKVPNAPLDVLKQFRVVFRAAQQHSADIEKLLGISGAQAWLLVELRDNGPLKAGELAARMSIKPATLSNMLLRLDELGYLQRQRNAQDMRVVEVVLSDTGRELVGKADYAPRGWLPEALSRMSPQQLADLSTGLAALLSVMHVNLQVGGNSPLPFTE</sequence>
<dbReference type="PROSITE" id="PS50995">
    <property type="entry name" value="HTH_MARR_2"/>
    <property type="match status" value="1"/>
</dbReference>
<dbReference type="InterPro" id="IPR036388">
    <property type="entry name" value="WH-like_DNA-bd_sf"/>
</dbReference>
<dbReference type="SUPFAM" id="SSF46785">
    <property type="entry name" value="Winged helix' DNA-binding domain"/>
    <property type="match status" value="1"/>
</dbReference>
<evidence type="ECO:0000313" key="3">
    <source>
        <dbReference type="Proteomes" id="UP001433638"/>
    </source>
</evidence>
<protein>
    <submittedName>
        <fullName evidence="2">MarR family transcriptional regulator</fullName>
    </submittedName>
</protein>
<evidence type="ECO:0000313" key="2">
    <source>
        <dbReference type="EMBL" id="MEQ6290789.1"/>
    </source>
</evidence>
<proteinExistence type="predicted"/>
<dbReference type="InterPro" id="IPR036390">
    <property type="entry name" value="WH_DNA-bd_sf"/>
</dbReference>
<comment type="caution">
    <text evidence="2">The sequence shown here is derived from an EMBL/GenBank/DDBJ whole genome shotgun (WGS) entry which is preliminary data.</text>
</comment>
<keyword evidence="3" id="KW-1185">Reference proteome</keyword>
<dbReference type="Pfam" id="PF01047">
    <property type="entry name" value="MarR"/>
    <property type="match status" value="1"/>
</dbReference>
<reference evidence="2" key="1">
    <citation type="submission" date="2024-06" db="EMBL/GenBank/DDBJ databases">
        <title>Genome sequence of Vogesella sp. MAHUQ-64.</title>
        <authorList>
            <person name="Huq M.A."/>
        </authorList>
    </citation>
    <scope>NUCLEOTIDE SEQUENCE</scope>
    <source>
        <strain evidence="2">MAHUQ-64</strain>
    </source>
</reference>
<dbReference type="InterPro" id="IPR039422">
    <property type="entry name" value="MarR/SlyA-like"/>
</dbReference>
<dbReference type="Proteomes" id="UP001433638">
    <property type="component" value="Unassembled WGS sequence"/>
</dbReference>
<feature type="domain" description="HTH marR-type" evidence="1">
    <location>
        <begin position="13"/>
        <end position="142"/>
    </location>
</feature>
<dbReference type="PANTHER" id="PTHR33164">
    <property type="entry name" value="TRANSCRIPTIONAL REGULATOR, MARR FAMILY"/>
    <property type="match status" value="1"/>
</dbReference>